<keyword evidence="3" id="KW-1185">Reference proteome</keyword>
<feature type="domain" description="HNH" evidence="1">
    <location>
        <begin position="37"/>
        <end position="83"/>
    </location>
</feature>
<dbReference type="CDD" id="cd00085">
    <property type="entry name" value="HNHc"/>
    <property type="match status" value="1"/>
</dbReference>
<dbReference type="RefSeq" id="WP_306683987.1">
    <property type="nucleotide sequence ID" value="NZ_JAVDKR010000008.1"/>
</dbReference>
<comment type="caution">
    <text evidence="2">The sequence shown here is derived from an EMBL/GenBank/DDBJ whole genome shotgun (WGS) entry which is preliminary data.</text>
</comment>
<dbReference type="EMBL" id="JAVDKS010000001">
    <property type="protein sequence ID" value="MDQ2255441.1"/>
    <property type="molecule type" value="Genomic_DNA"/>
</dbReference>
<gene>
    <name evidence="2" type="ORF">RBJ67_04715</name>
</gene>
<dbReference type="Proteomes" id="UP001225042">
    <property type="component" value="Unassembled WGS sequence"/>
</dbReference>
<dbReference type="GO" id="GO:0008270">
    <property type="term" value="F:zinc ion binding"/>
    <property type="evidence" value="ECO:0007669"/>
    <property type="project" value="InterPro"/>
</dbReference>
<keyword evidence="2" id="KW-0255">Endonuclease</keyword>
<sequence>MFRVIKTMPAPSSLEEKGSYSSQDVIRQLASDFHNKCYICEIKDPISLNVEHFKPHKNMDDEKKYDWGNLFFACARCNNIKRSKYDDILDCTSTDIDVLMAIRHEFPITAHAKKVNITAMLTDEKTKMTTSLLNEVFNSESTGNKELSRTYLLKRLMTQYRKFLELLWQYDDDDTIEEERYIIKKKIQNMLKVEYEFSAFLRWAIIDSPKLHHLKEGLF</sequence>
<protein>
    <submittedName>
        <fullName evidence="2">HNH endonuclease</fullName>
    </submittedName>
</protein>
<dbReference type="InterPro" id="IPR002711">
    <property type="entry name" value="HNH"/>
</dbReference>
<dbReference type="AlphaFoldDB" id="A0AAW8H2W8"/>
<keyword evidence="2" id="KW-0378">Hydrolase</keyword>
<organism evidence="2 3">
    <name type="scientific">Enterobacter soli</name>
    <dbReference type="NCBI Taxonomy" id="885040"/>
    <lineage>
        <taxon>Bacteria</taxon>
        <taxon>Pseudomonadati</taxon>
        <taxon>Pseudomonadota</taxon>
        <taxon>Gammaproteobacteria</taxon>
        <taxon>Enterobacterales</taxon>
        <taxon>Enterobacteriaceae</taxon>
        <taxon>Enterobacter</taxon>
    </lineage>
</organism>
<reference evidence="2 3" key="1">
    <citation type="submission" date="2023-08" db="EMBL/GenBank/DDBJ databases">
        <authorList>
            <person name="Dale J."/>
        </authorList>
    </citation>
    <scope>NUCLEOTIDE SEQUENCE [LARGE SCALE GENOMIC DNA]</scope>
    <source>
        <strain evidence="2 3">2023EL-00788</strain>
    </source>
</reference>
<keyword evidence="2" id="KW-0540">Nuclease</keyword>
<dbReference type="Pfam" id="PF01844">
    <property type="entry name" value="HNH"/>
    <property type="match status" value="1"/>
</dbReference>
<dbReference type="GO" id="GO:0004519">
    <property type="term" value="F:endonuclease activity"/>
    <property type="evidence" value="ECO:0007669"/>
    <property type="project" value="UniProtKB-KW"/>
</dbReference>
<proteinExistence type="predicted"/>
<evidence type="ECO:0000313" key="3">
    <source>
        <dbReference type="Proteomes" id="UP001225042"/>
    </source>
</evidence>
<name>A0AAW8H2W8_9ENTR</name>
<evidence type="ECO:0000259" key="1">
    <source>
        <dbReference type="Pfam" id="PF01844"/>
    </source>
</evidence>
<evidence type="ECO:0000313" key="2">
    <source>
        <dbReference type="EMBL" id="MDQ2255441.1"/>
    </source>
</evidence>
<accession>A0AAW8H2W8</accession>
<dbReference type="Gene3D" id="1.10.30.50">
    <property type="match status" value="1"/>
</dbReference>
<dbReference type="InterPro" id="IPR003615">
    <property type="entry name" value="HNH_nuc"/>
</dbReference>
<dbReference type="GO" id="GO:0003676">
    <property type="term" value="F:nucleic acid binding"/>
    <property type="evidence" value="ECO:0007669"/>
    <property type="project" value="InterPro"/>
</dbReference>